<reference evidence="8" key="4">
    <citation type="submission" date="2025-09" db="UniProtKB">
        <authorList>
            <consortium name="Ensembl"/>
        </authorList>
    </citation>
    <scope>IDENTIFICATION</scope>
</reference>
<dbReference type="GO" id="GO:0005184">
    <property type="term" value="F:neuropeptide hormone activity"/>
    <property type="evidence" value="ECO:0007669"/>
    <property type="project" value="TreeGrafter"/>
</dbReference>
<reference evidence="9" key="1">
    <citation type="journal article" date="2014" name="PLoS ONE">
        <title>The genome and linkage map of the northern pike (Esox lucius): conserved synteny revealed between the salmonid sister group and the Neoteleostei.</title>
        <authorList>
            <person name="Rondeau E.B."/>
            <person name="Minkley D.R."/>
            <person name="Leong J.S."/>
            <person name="Messmer A.M."/>
            <person name="Jantzen J.R."/>
            <person name="von Schalburg K.R."/>
            <person name="Lemon C."/>
            <person name="Bird N.H."/>
            <person name="Koop B.F."/>
        </authorList>
    </citation>
    <scope>NUCLEOTIDE SEQUENCE</scope>
</reference>
<dbReference type="PROSITE" id="PS51150">
    <property type="entry name" value="AGOUTI_2"/>
    <property type="match status" value="1"/>
</dbReference>
<dbReference type="GeneTree" id="ENSGT00730000112562"/>
<evidence type="ECO:0000259" key="7">
    <source>
        <dbReference type="PROSITE" id="PS51150"/>
    </source>
</evidence>
<comment type="caution">
    <text evidence="6">Lacks conserved residue(s) required for the propagation of feature annotation.</text>
</comment>
<sequence>MCVREKESNYTRSLSLSSMCTTTPGRSKPLHLSLKVFCLFNTSVARGSFVALQIFRLFQRLEAEMLGKHFLWICLLSASLPSSFSEDLKREAQKQHENDSVWSEEKPRLFVRRRIWPHQRNHQAAKAKPEPVAPVWRCGRLMESCAQHTPCCDPCASCRCRLFNTICHCWRLGPHCPKKT</sequence>
<reference evidence="8" key="2">
    <citation type="submission" date="2020-02" db="EMBL/GenBank/DDBJ databases">
        <title>Esox lucius (northern pike) genome, fEsoLuc1, primary haplotype.</title>
        <authorList>
            <person name="Myers G."/>
            <person name="Karagic N."/>
            <person name="Meyer A."/>
            <person name="Pippel M."/>
            <person name="Reichard M."/>
            <person name="Winkler S."/>
            <person name="Tracey A."/>
            <person name="Sims Y."/>
            <person name="Howe K."/>
            <person name="Rhie A."/>
            <person name="Formenti G."/>
            <person name="Durbin R."/>
            <person name="Fedrigo O."/>
            <person name="Jarvis E.D."/>
        </authorList>
    </citation>
    <scope>NUCLEOTIDE SEQUENCE [LARGE SCALE GENOMIC DNA]</scope>
</reference>
<evidence type="ECO:0000313" key="8">
    <source>
        <dbReference type="Ensembl" id="ENSELUP00000042285.2"/>
    </source>
</evidence>
<dbReference type="SMART" id="SM00792">
    <property type="entry name" value="Agouti"/>
    <property type="match status" value="1"/>
</dbReference>
<dbReference type="GO" id="GO:0009755">
    <property type="term" value="P:hormone-mediated signaling pathway"/>
    <property type="evidence" value="ECO:0007669"/>
    <property type="project" value="InterPro"/>
</dbReference>
<dbReference type="AlphaFoldDB" id="A0A3P9ANI0"/>
<dbReference type="PANTHER" id="PTHR16551">
    <property type="entry name" value="AGOUTI RELATED"/>
    <property type="match status" value="1"/>
</dbReference>
<dbReference type="Proteomes" id="UP000265140">
    <property type="component" value="Chromosome 3"/>
</dbReference>
<evidence type="ECO:0000256" key="5">
    <source>
        <dbReference type="ARBA" id="ARBA00023157"/>
    </source>
</evidence>
<evidence type="ECO:0000256" key="3">
    <source>
        <dbReference type="ARBA" id="ARBA00022729"/>
    </source>
</evidence>
<dbReference type="OrthoDB" id="8717782at2759"/>
<comment type="subcellular location">
    <subcellularLocation>
        <location evidence="1">Secreted</location>
    </subcellularLocation>
</comment>
<keyword evidence="2" id="KW-0964">Secreted</keyword>
<reference evidence="8" key="3">
    <citation type="submission" date="2025-08" db="UniProtKB">
        <authorList>
            <consortium name="Ensembl"/>
        </authorList>
    </citation>
    <scope>IDENTIFICATION</scope>
</reference>
<dbReference type="GO" id="GO:0070996">
    <property type="term" value="F:type 1 melanocortin receptor binding"/>
    <property type="evidence" value="ECO:0007669"/>
    <property type="project" value="TreeGrafter"/>
</dbReference>
<keyword evidence="5 6" id="KW-1015">Disulfide bond</keyword>
<evidence type="ECO:0000256" key="4">
    <source>
        <dbReference type="ARBA" id="ARBA00022854"/>
    </source>
</evidence>
<name>A0A3P9ANI0_ESOLU</name>
<dbReference type="Ensembl" id="ENSELUT00000036214.3">
    <property type="protein sequence ID" value="ENSELUP00000042285.2"/>
    <property type="gene ID" value="ENSELUG00000023436.3"/>
</dbReference>
<feature type="disulfide bond" evidence="6">
    <location>
        <begin position="151"/>
        <end position="169"/>
    </location>
</feature>
<dbReference type="InterPro" id="IPR027300">
    <property type="entry name" value="Agouti_dom"/>
</dbReference>
<dbReference type="GO" id="GO:2000253">
    <property type="term" value="P:positive regulation of feeding behavior"/>
    <property type="evidence" value="ECO:0007669"/>
    <property type="project" value="TreeGrafter"/>
</dbReference>
<feature type="disulfide bond" evidence="6">
    <location>
        <begin position="155"/>
        <end position="176"/>
    </location>
</feature>
<keyword evidence="9" id="KW-1185">Reference proteome</keyword>
<keyword evidence="3" id="KW-0732">Signal</keyword>
<dbReference type="GO" id="GO:0007218">
    <property type="term" value="P:neuropeptide signaling pathway"/>
    <property type="evidence" value="ECO:0007669"/>
    <property type="project" value="TreeGrafter"/>
</dbReference>
<dbReference type="SUPFAM" id="SSF57055">
    <property type="entry name" value="Agouti-related protein"/>
    <property type="match status" value="1"/>
</dbReference>
<evidence type="ECO:0000256" key="1">
    <source>
        <dbReference type="ARBA" id="ARBA00004613"/>
    </source>
</evidence>
<protein>
    <submittedName>
        <fullName evidence="8">Agouti signaling protein, nonagouti homolog (mouse) 2b</fullName>
    </submittedName>
</protein>
<keyword evidence="4" id="KW-0960">Knottin</keyword>
<dbReference type="GO" id="GO:0005615">
    <property type="term" value="C:extracellular space"/>
    <property type="evidence" value="ECO:0007669"/>
    <property type="project" value="TreeGrafter"/>
</dbReference>
<dbReference type="PANTHER" id="PTHR16551:SF5">
    <property type="entry name" value="AGOUTI-RELATED PEPTIDE 2"/>
    <property type="match status" value="1"/>
</dbReference>
<evidence type="ECO:0000313" key="9">
    <source>
        <dbReference type="Proteomes" id="UP000265140"/>
    </source>
</evidence>
<feature type="domain" description="Agouti" evidence="7">
    <location>
        <begin position="138"/>
        <end position="176"/>
    </location>
</feature>
<dbReference type="Pfam" id="PF05039">
    <property type="entry name" value="Agouti"/>
    <property type="match status" value="1"/>
</dbReference>
<dbReference type="GO" id="GO:0008343">
    <property type="term" value="P:adult feeding behavior"/>
    <property type="evidence" value="ECO:0007669"/>
    <property type="project" value="TreeGrafter"/>
</dbReference>
<evidence type="ECO:0000256" key="6">
    <source>
        <dbReference type="PROSITE-ProRule" id="PRU00494"/>
    </source>
</evidence>
<dbReference type="InterPro" id="IPR007733">
    <property type="entry name" value="Agouti"/>
</dbReference>
<dbReference type="Gene3D" id="4.10.760.10">
    <property type="entry name" value="Agouti domain"/>
    <property type="match status" value="1"/>
</dbReference>
<accession>A0A3P9ANI0</accession>
<dbReference type="InterPro" id="IPR036836">
    <property type="entry name" value="Agouti_dom_sf"/>
</dbReference>
<organism evidence="8 9">
    <name type="scientific">Esox lucius</name>
    <name type="common">Northern pike</name>
    <dbReference type="NCBI Taxonomy" id="8010"/>
    <lineage>
        <taxon>Eukaryota</taxon>
        <taxon>Metazoa</taxon>
        <taxon>Chordata</taxon>
        <taxon>Craniata</taxon>
        <taxon>Vertebrata</taxon>
        <taxon>Euteleostomi</taxon>
        <taxon>Actinopterygii</taxon>
        <taxon>Neopterygii</taxon>
        <taxon>Teleostei</taxon>
        <taxon>Protacanthopterygii</taxon>
        <taxon>Esociformes</taxon>
        <taxon>Esocidae</taxon>
        <taxon>Esox</taxon>
    </lineage>
</organism>
<proteinExistence type="predicted"/>
<evidence type="ECO:0000256" key="2">
    <source>
        <dbReference type="ARBA" id="ARBA00022525"/>
    </source>
</evidence>
<dbReference type="OMA" id="HLPCCDP"/>
<feature type="disulfide bond" evidence="6">
    <location>
        <begin position="160"/>
        <end position="167"/>
    </location>
</feature>
<dbReference type="Bgee" id="ENSELUG00000023436">
    <property type="expression patterns" value="Expressed in brain and 11 other cell types or tissues"/>
</dbReference>